<dbReference type="Pfam" id="PF13180">
    <property type="entry name" value="PDZ_2"/>
    <property type="match status" value="1"/>
</dbReference>
<feature type="domain" description="PDZ" evidence="4">
    <location>
        <begin position="287"/>
        <end position="363"/>
    </location>
</feature>
<dbReference type="SUPFAM" id="SSF50156">
    <property type="entry name" value="PDZ domain-like"/>
    <property type="match status" value="1"/>
</dbReference>
<evidence type="ECO:0000256" key="1">
    <source>
        <dbReference type="ARBA" id="ARBA00010541"/>
    </source>
</evidence>
<evidence type="ECO:0000259" key="4">
    <source>
        <dbReference type="PROSITE" id="PS50106"/>
    </source>
</evidence>
<dbReference type="EMBL" id="MTPW01000001">
    <property type="protein sequence ID" value="PQJ32027.1"/>
    <property type="molecule type" value="Genomic_DNA"/>
</dbReference>
<evidence type="ECO:0000256" key="2">
    <source>
        <dbReference type="ARBA" id="ARBA00022670"/>
    </source>
</evidence>
<keyword evidence="3" id="KW-0378">Hydrolase</keyword>
<dbReference type="GO" id="GO:0004252">
    <property type="term" value="F:serine-type endopeptidase activity"/>
    <property type="evidence" value="ECO:0007669"/>
    <property type="project" value="InterPro"/>
</dbReference>
<gene>
    <name evidence="5" type="ORF">BST92_08855</name>
</gene>
<dbReference type="PROSITE" id="PS50106">
    <property type="entry name" value="PDZ"/>
    <property type="match status" value="1"/>
</dbReference>
<dbReference type="Pfam" id="PF13365">
    <property type="entry name" value="Trypsin_2"/>
    <property type="match status" value="1"/>
</dbReference>
<dbReference type="GO" id="GO:0006508">
    <property type="term" value="P:proteolysis"/>
    <property type="evidence" value="ECO:0007669"/>
    <property type="project" value="UniProtKB-KW"/>
</dbReference>
<evidence type="ECO:0000313" key="6">
    <source>
        <dbReference type="Proteomes" id="UP000239747"/>
    </source>
</evidence>
<keyword evidence="2 5" id="KW-0645">Protease</keyword>
<dbReference type="PRINTS" id="PR00834">
    <property type="entry name" value="PROTEASES2C"/>
</dbReference>
<dbReference type="PANTHER" id="PTHR22939">
    <property type="entry name" value="SERINE PROTEASE FAMILY S1C HTRA-RELATED"/>
    <property type="match status" value="1"/>
</dbReference>
<dbReference type="Gene3D" id="2.30.42.10">
    <property type="match status" value="1"/>
</dbReference>
<evidence type="ECO:0000313" key="5">
    <source>
        <dbReference type="EMBL" id="PQJ32027.1"/>
    </source>
</evidence>
<dbReference type="RefSeq" id="WP_105071124.1">
    <property type="nucleotide sequence ID" value="NZ_MTPW01000001.1"/>
</dbReference>
<dbReference type="InterPro" id="IPR001478">
    <property type="entry name" value="PDZ"/>
</dbReference>
<dbReference type="PANTHER" id="PTHR22939:SF129">
    <property type="entry name" value="SERINE PROTEASE HTRA2, MITOCHONDRIAL"/>
    <property type="match status" value="1"/>
</dbReference>
<dbReference type="SMART" id="SM00228">
    <property type="entry name" value="PDZ"/>
    <property type="match status" value="1"/>
</dbReference>
<dbReference type="Proteomes" id="UP000239747">
    <property type="component" value="Unassembled WGS sequence"/>
</dbReference>
<dbReference type="AlphaFoldDB" id="A0A2S7UBM3"/>
<evidence type="ECO:0000256" key="3">
    <source>
        <dbReference type="ARBA" id="ARBA00022801"/>
    </source>
</evidence>
<proteinExistence type="inferred from homology"/>
<dbReference type="InterPro" id="IPR001940">
    <property type="entry name" value="Peptidase_S1C"/>
</dbReference>
<dbReference type="SUPFAM" id="SSF50494">
    <property type="entry name" value="Trypsin-like serine proteases"/>
    <property type="match status" value="1"/>
</dbReference>
<reference evidence="5 6" key="1">
    <citation type="submission" date="2017-01" db="EMBL/GenBank/DDBJ databases">
        <title>Trade-off between light-utilization and light-protection in marine flavobacteria.</title>
        <authorList>
            <person name="Kumagai Y."/>
            <person name="Yoshizawa S."/>
            <person name="Kogure K."/>
            <person name="Iwasaki W."/>
        </authorList>
    </citation>
    <scope>NUCLEOTIDE SEQUENCE [LARGE SCALE GENOMIC DNA]</scope>
    <source>
        <strain evidence="5 6">KCTC 32109</strain>
    </source>
</reference>
<protein>
    <submittedName>
        <fullName evidence="5">Serine protease</fullName>
    </submittedName>
</protein>
<dbReference type="InterPro" id="IPR009003">
    <property type="entry name" value="Peptidase_S1_PA"/>
</dbReference>
<keyword evidence="6" id="KW-1185">Reference proteome</keyword>
<name>A0A2S7UBM3_9FLAO</name>
<organism evidence="5 6">
    <name type="scientific">Nonlabens arenilitoris</name>
    <dbReference type="NCBI Taxonomy" id="1217969"/>
    <lineage>
        <taxon>Bacteria</taxon>
        <taxon>Pseudomonadati</taxon>
        <taxon>Bacteroidota</taxon>
        <taxon>Flavobacteriia</taxon>
        <taxon>Flavobacteriales</taxon>
        <taxon>Flavobacteriaceae</taxon>
        <taxon>Nonlabens</taxon>
    </lineage>
</organism>
<dbReference type="InterPro" id="IPR036034">
    <property type="entry name" value="PDZ_sf"/>
</dbReference>
<accession>A0A2S7UBM3</accession>
<dbReference type="OrthoDB" id="9758917at2"/>
<sequence length="469" mass="50753">MKTIIKSLGMAILGGIVALGGYQLVQNEDSSNHIITQPAVVESPLPVTPVSYTGNTSIAGVDFTEAAEKTVHSVVHVINKTVARAPMSMADVWAGRTPYREAIGTGSGVIITPDGYIITNNHVIKNSNHLQVTLNNNQSYKAELIGADEESDIALIKIETDEDLPFVPFGDSNNAKIGEWVLAVGNPFNLTSTVTAGIISAKGRDLESRDQNIQSFIQTDAAVNPGNSGGALVNTRGELIGINTAIKSQTGSYIGYSFAVPSNNARKIIEDFMEFGFVQKGMLGIRGTDLNGTNSKEFGLNSTEGIYVAEIVEDSGAAKSDLRKGDVITSLDGVKISKFSELSGYIKTKNPGDIVNAEVIRKNNLINIPITISRNNTVTIPQIEMELRNLTSEEKKVFNVKEGVKITKTIGKLSRYNLSDYIVTKVNDTDVADIDDIQAVLRDVVPNETLLIQMKNSRGEIERFRYTVN</sequence>
<dbReference type="Gene3D" id="2.40.10.120">
    <property type="match status" value="1"/>
</dbReference>
<comment type="similarity">
    <text evidence="1">Belongs to the peptidase S1C family.</text>
</comment>
<comment type="caution">
    <text evidence="5">The sequence shown here is derived from an EMBL/GenBank/DDBJ whole genome shotgun (WGS) entry which is preliminary data.</text>
</comment>